<dbReference type="InterPro" id="IPR004604">
    <property type="entry name" value="DNA_recomb/repair_RecN"/>
</dbReference>
<evidence type="ECO:0000256" key="3">
    <source>
        <dbReference type="ARBA" id="ARBA00021315"/>
    </source>
</evidence>
<name>A0A9D1EFB9_9FIRM</name>
<evidence type="ECO:0000256" key="5">
    <source>
        <dbReference type="ARBA" id="ARBA00022763"/>
    </source>
</evidence>
<dbReference type="GO" id="GO:0043590">
    <property type="term" value="C:bacterial nucleoid"/>
    <property type="evidence" value="ECO:0007669"/>
    <property type="project" value="TreeGrafter"/>
</dbReference>
<sequence length="561" mass="63947">MLESLTVKNLALIEYAEIDFKKGLNILSGETGAGKSIIIGSINIALGGKIPKGIIRHNADSAYIELVFSIKEDSIKKELEKMEVSLEEDQLIIARKLMESRSICRLNGETVPASKIKEIASLIIDIHGQHEHQSLLYCAKHLEILDTFAKSQLQEWKIKNQQAYHNYIKWKKELEHYEIDEEQRRRELSFLEFELQEIDHAGLIPGEEEQLNVEYKRLVHGQQIVQGLEEIAALLGYEGNHSAGDIISQSVKTIQRILEYDENLRSIADLLMDLEALVDDVNREVSSVLDHSEMDEERLYEIQTRMDVIHSLKQKYGKTIEDILVYAEKKREQYETYLHFEEKKAEVSKKFAQAKQQLIEIGKKITEIRTRAAKQLEQLMKQSLLDLNFLDVQFEIAIRPLDNFSVNGMDQAEFLISTNPGEKIRPLKDVASGGELSRIMLAIKSVLAESDEDITLIFDEIDTGISGRTAQKVSEKLSLISKNHQVICISHLAQIVAMADHHFLIEKEAIDQVTKTNIYELDGEQIVQELARLLGGTEITKKTLDSAIEMKDMANRTKITK</sequence>
<dbReference type="GO" id="GO:0005524">
    <property type="term" value="F:ATP binding"/>
    <property type="evidence" value="ECO:0007669"/>
    <property type="project" value="UniProtKB-KW"/>
</dbReference>
<keyword evidence="5 9" id="KW-0227">DNA damage</keyword>
<dbReference type="Pfam" id="PF02463">
    <property type="entry name" value="SMC_N"/>
    <property type="match status" value="1"/>
</dbReference>
<keyword evidence="4" id="KW-0547">Nucleotide-binding</keyword>
<dbReference type="Gene3D" id="3.40.50.300">
    <property type="entry name" value="P-loop containing nucleotide triphosphate hydrolases"/>
    <property type="match status" value="2"/>
</dbReference>
<evidence type="ECO:0000256" key="7">
    <source>
        <dbReference type="ARBA" id="ARBA00023204"/>
    </source>
</evidence>
<evidence type="ECO:0000313" key="11">
    <source>
        <dbReference type="EMBL" id="HIR89307.1"/>
    </source>
</evidence>
<reference evidence="11" key="2">
    <citation type="journal article" date="2021" name="PeerJ">
        <title>Extensive microbial diversity within the chicken gut microbiome revealed by metagenomics and culture.</title>
        <authorList>
            <person name="Gilroy R."/>
            <person name="Ravi A."/>
            <person name="Getino M."/>
            <person name="Pursley I."/>
            <person name="Horton D.L."/>
            <person name="Alikhan N.F."/>
            <person name="Baker D."/>
            <person name="Gharbi K."/>
            <person name="Hall N."/>
            <person name="Watson M."/>
            <person name="Adriaenssens E.M."/>
            <person name="Foster-Nyarko E."/>
            <person name="Jarju S."/>
            <person name="Secka A."/>
            <person name="Antonio M."/>
            <person name="Oren A."/>
            <person name="Chaudhuri R.R."/>
            <person name="La Ragione R."/>
            <person name="Hildebrand F."/>
            <person name="Pallen M.J."/>
        </authorList>
    </citation>
    <scope>NUCLEOTIDE SEQUENCE</scope>
    <source>
        <strain evidence="11">ChiW13-3771</strain>
    </source>
</reference>
<dbReference type="EMBL" id="DVHN01000130">
    <property type="protein sequence ID" value="HIR89307.1"/>
    <property type="molecule type" value="Genomic_DNA"/>
</dbReference>
<evidence type="ECO:0000256" key="1">
    <source>
        <dbReference type="ARBA" id="ARBA00003618"/>
    </source>
</evidence>
<keyword evidence="7 9" id="KW-0234">DNA repair</keyword>
<organism evidence="11 12">
    <name type="scientific">Candidatus Fimimorpha faecalis</name>
    <dbReference type="NCBI Taxonomy" id="2840824"/>
    <lineage>
        <taxon>Bacteria</taxon>
        <taxon>Bacillati</taxon>
        <taxon>Bacillota</taxon>
        <taxon>Clostridia</taxon>
        <taxon>Eubacteriales</taxon>
        <taxon>Candidatus Fimimorpha</taxon>
    </lineage>
</organism>
<comment type="function">
    <text evidence="1 9">May be involved in recombinational repair of damaged DNA.</text>
</comment>
<dbReference type="SUPFAM" id="SSF52540">
    <property type="entry name" value="P-loop containing nucleoside triphosphate hydrolases"/>
    <property type="match status" value="1"/>
</dbReference>
<dbReference type="Proteomes" id="UP000824201">
    <property type="component" value="Unassembled WGS sequence"/>
</dbReference>
<gene>
    <name evidence="11" type="primary">recN</name>
    <name evidence="11" type="ORF">IAC96_10180</name>
</gene>
<dbReference type="CDD" id="cd03241">
    <property type="entry name" value="ABC_RecN"/>
    <property type="match status" value="2"/>
</dbReference>
<comment type="caution">
    <text evidence="11">The sequence shown here is derived from an EMBL/GenBank/DDBJ whole genome shotgun (WGS) entry which is preliminary data.</text>
</comment>
<evidence type="ECO:0000313" key="12">
    <source>
        <dbReference type="Proteomes" id="UP000824201"/>
    </source>
</evidence>
<evidence type="ECO:0000259" key="10">
    <source>
        <dbReference type="Pfam" id="PF02463"/>
    </source>
</evidence>
<reference evidence="11" key="1">
    <citation type="submission" date="2020-10" db="EMBL/GenBank/DDBJ databases">
        <authorList>
            <person name="Gilroy R."/>
        </authorList>
    </citation>
    <scope>NUCLEOTIDE SEQUENCE</scope>
    <source>
        <strain evidence="11">ChiW13-3771</strain>
    </source>
</reference>
<dbReference type="NCBIfam" id="TIGR00634">
    <property type="entry name" value="recN"/>
    <property type="match status" value="1"/>
</dbReference>
<comment type="similarity">
    <text evidence="2 9">Belongs to the RecN family.</text>
</comment>
<dbReference type="GO" id="GO:0006302">
    <property type="term" value="P:double-strand break repair"/>
    <property type="evidence" value="ECO:0007669"/>
    <property type="project" value="InterPro"/>
</dbReference>
<dbReference type="AlphaFoldDB" id="A0A9D1EFB9"/>
<evidence type="ECO:0000256" key="2">
    <source>
        <dbReference type="ARBA" id="ARBA00009441"/>
    </source>
</evidence>
<dbReference type="InterPro" id="IPR003395">
    <property type="entry name" value="RecF/RecN/SMC_N"/>
</dbReference>
<evidence type="ECO:0000256" key="4">
    <source>
        <dbReference type="ARBA" id="ARBA00022741"/>
    </source>
</evidence>
<evidence type="ECO:0000256" key="6">
    <source>
        <dbReference type="ARBA" id="ARBA00022840"/>
    </source>
</evidence>
<keyword evidence="6" id="KW-0067">ATP-binding</keyword>
<protein>
    <recommendedName>
        <fullName evidence="3 9">DNA repair protein RecN</fullName>
    </recommendedName>
    <alternativeName>
        <fullName evidence="8 9">Recombination protein N</fullName>
    </alternativeName>
</protein>
<dbReference type="PANTHER" id="PTHR11059:SF0">
    <property type="entry name" value="DNA REPAIR PROTEIN RECN"/>
    <property type="match status" value="1"/>
</dbReference>
<dbReference type="GO" id="GO:0006310">
    <property type="term" value="P:DNA recombination"/>
    <property type="evidence" value="ECO:0007669"/>
    <property type="project" value="InterPro"/>
</dbReference>
<dbReference type="PIRSF" id="PIRSF003128">
    <property type="entry name" value="RecN"/>
    <property type="match status" value="1"/>
</dbReference>
<dbReference type="GO" id="GO:0016887">
    <property type="term" value="F:ATP hydrolysis activity"/>
    <property type="evidence" value="ECO:0007669"/>
    <property type="project" value="InterPro"/>
</dbReference>
<dbReference type="PANTHER" id="PTHR11059">
    <property type="entry name" value="DNA REPAIR PROTEIN RECN"/>
    <property type="match status" value="1"/>
</dbReference>
<evidence type="ECO:0000256" key="8">
    <source>
        <dbReference type="ARBA" id="ARBA00033408"/>
    </source>
</evidence>
<proteinExistence type="inferred from homology"/>
<dbReference type="InterPro" id="IPR027417">
    <property type="entry name" value="P-loop_NTPase"/>
</dbReference>
<dbReference type="GO" id="GO:0009432">
    <property type="term" value="P:SOS response"/>
    <property type="evidence" value="ECO:0007669"/>
    <property type="project" value="TreeGrafter"/>
</dbReference>
<feature type="domain" description="RecF/RecN/SMC N-terminal" evidence="10">
    <location>
        <begin position="2"/>
        <end position="507"/>
    </location>
</feature>
<evidence type="ECO:0000256" key="9">
    <source>
        <dbReference type="PIRNR" id="PIRNR003128"/>
    </source>
</evidence>
<accession>A0A9D1EFB9</accession>